<dbReference type="PROSITE" id="PS51192">
    <property type="entry name" value="HELICASE_ATP_BIND_1"/>
    <property type="match status" value="1"/>
</dbReference>
<dbReference type="InterPro" id="IPR038718">
    <property type="entry name" value="SNF2-like_sf"/>
</dbReference>
<evidence type="ECO:0000259" key="3">
    <source>
        <dbReference type="PROSITE" id="PS51192"/>
    </source>
</evidence>
<proteinExistence type="predicted"/>
<dbReference type="GO" id="GO:0005524">
    <property type="term" value="F:ATP binding"/>
    <property type="evidence" value="ECO:0007669"/>
    <property type="project" value="InterPro"/>
</dbReference>
<dbReference type="AlphaFoldDB" id="A0AAD9KUY6"/>
<sequence length="1116" mass="125796">MRDLQMEPPSGKAGNNTAWNTSPCKKEGETQSDATKEHHSDVSLPDSTKVDVSPSQSQEVAPLSPNGVQSDSVITESMVETERDMEKVTLEKEAEFSRQAQQDVVKLGSGQRDDRYHQLKFLLRRSQAYAQYLSGRIERQKADLKRQKRLIMALGDIQTATSDTTSGIPQDRHTHLEGGADSDTPTGAESLSPVADLEGGSVKEKMTNGDTNDNDDRSENSAETSSLSQTCDDTPESDASSVIRYCFSDNDAQMKTSAQPSNDRETRPYNDTPTRRQTRKSQQNIVCDSRNETPKRQTRRREAISQDTPSATQLDICGKQTDGTISSDTVRVTRSGSKVVARDPAGRRASKVKEPAHVQPTRKRKADAVTDRLEEAFLRIKREKVGDEVKANCATSADTDDVSVAMETPVAEDMQIATDTPSVTDKQVVKDTVAEDMTLSVVPDISDGDTSITHVVPPSGGMLHVLGTEDVLSVMNPEAVTVPLKRYIDGELVPLEQPLLLTGGILRDYQIEGYQWLQLLYENGVNGILADEMGLGKTIQCIASIADLVYKGVPGPFLICAPLSTLPNWVSEFRRFAPRVPVILYHGSKEERMILRRQIHHWHEIRHGVKVQPVVITSFEITMNDRVHLNSHLWKYVIVDEGHRIKNSRCRLVSFEEFLDVAAFDDALAREAMVKEEQQKQILSMLHELLSPFILRRLKVDVSVTIPPKREVLVYAPLSRRQAKQYRSILDRSIANLIDKKKDDTPVHYGKHGRPVRRSRKQMSYEEMTDIQIDGGDDVDPFLSEEVNEGSTSENNAREQHSEKFCVNVQLRNMMMLLRKCCNHPYLIEYPLTPDGEYLISEALVTSSGKFMLLDRMLTKLKQRGHKVLLFSQMTSILDVVEDYCNLRRFSYHRLDGSTKMEDRRQQIDDFNGSDDTFIFLLSTRAGGLGINLAAADTVIIFDSDWRLGELVTVIIFDSDWNPQQDLQAQDRCHRIGQSRPVLVFRLVTANTIDQKIVERADAKRKLEKLVLHQGKFKCQNFLTNFKRITPEEVMELLKAATYDKVIEGCGHQSEVISDHDLEKLLDRSDLQRLWEQRLAQYNGEETPAPCESVCHDVEGRFKIVTEDKGRIGLES</sequence>
<dbReference type="InterPro" id="IPR027417">
    <property type="entry name" value="P-loop_NTPase"/>
</dbReference>
<dbReference type="CDD" id="cd18793">
    <property type="entry name" value="SF2_C_SNF"/>
    <property type="match status" value="1"/>
</dbReference>
<evidence type="ECO:0000313" key="6">
    <source>
        <dbReference type="Proteomes" id="UP001209878"/>
    </source>
</evidence>
<dbReference type="GO" id="GO:0006346">
    <property type="term" value="P:DNA methylation-dependent constitutive heterochromatin formation"/>
    <property type="evidence" value="ECO:0007669"/>
    <property type="project" value="TreeGrafter"/>
</dbReference>
<keyword evidence="6" id="KW-1185">Reference proteome</keyword>
<dbReference type="PANTHER" id="PTHR47161:SF1">
    <property type="entry name" value="LYMPHOID-SPECIFIC HELICASE"/>
    <property type="match status" value="1"/>
</dbReference>
<comment type="caution">
    <text evidence="5">The sequence shown here is derived from an EMBL/GenBank/DDBJ whole genome shotgun (WGS) entry which is preliminary data.</text>
</comment>
<protein>
    <submittedName>
        <fullName evidence="5">Uncharacterized protein</fullName>
    </submittedName>
</protein>
<dbReference type="PANTHER" id="PTHR47161">
    <property type="entry name" value="LYMPHOID-SPECIFIC HELICASE"/>
    <property type="match status" value="1"/>
</dbReference>
<feature type="region of interest" description="Disordered" evidence="2">
    <location>
        <begin position="1"/>
        <end position="72"/>
    </location>
</feature>
<dbReference type="Pfam" id="PF00176">
    <property type="entry name" value="SNF2-rel_dom"/>
    <property type="match status" value="2"/>
</dbReference>
<evidence type="ECO:0000313" key="5">
    <source>
        <dbReference type="EMBL" id="KAK2178002.1"/>
    </source>
</evidence>
<feature type="domain" description="Helicase ATP-binding" evidence="3">
    <location>
        <begin position="518"/>
        <end position="655"/>
    </location>
</feature>
<evidence type="ECO:0000259" key="4">
    <source>
        <dbReference type="PROSITE" id="PS51194"/>
    </source>
</evidence>
<dbReference type="InterPro" id="IPR014001">
    <property type="entry name" value="Helicase_ATP-bd"/>
</dbReference>
<dbReference type="GO" id="GO:0044027">
    <property type="term" value="P:negative regulation of gene expression via chromosomal CpG island methylation"/>
    <property type="evidence" value="ECO:0007669"/>
    <property type="project" value="TreeGrafter"/>
</dbReference>
<organism evidence="5 6">
    <name type="scientific">Ridgeia piscesae</name>
    <name type="common">Tubeworm</name>
    <dbReference type="NCBI Taxonomy" id="27915"/>
    <lineage>
        <taxon>Eukaryota</taxon>
        <taxon>Metazoa</taxon>
        <taxon>Spiralia</taxon>
        <taxon>Lophotrochozoa</taxon>
        <taxon>Annelida</taxon>
        <taxon>Polychaeta</taxon>
        <taxon>Sedentaria</taxon>
        <taxon>Canalipalpata</taxon>
        <taxon>Sabellida</taxon>
        <taxon>Siboglinidae</taxon>
        <taxon>Ridgeia</taxon>
    </lineage>
</organism>
<dbReference type="InterPro" id="IPR000330">
    <property type="entry name" value="SNF2_N"/>
</dbReference>
<keyword evidence="1" id="KW-0378">Hydrolase</keyword>
<feature type="region of interest" description="Disordered" evidence="2">
    <location>
        <begin position="161"/>
        <end position="238"/>
    </location>
</feature>
<dbReference type="GO" id="GO:0016787">
    <property type="term" value="F:hydrolase activity"/>
    <property type="evidence" value="ECO:0007669"/>
    <property type="project" value="UniProtKB-KW"/>
</dbReference>
<gene>
    <name evidence="5" type="ORF">NP493_568g01036</name>
</gene>
<dbReference type="Gene3D" id="3.40.50.300">
    <property type="entry name" value="P-loop containing nucleotide triphosphate hydrolases"/>
    <property type="match status" value="2"/>
</dbReference>
<dbReference type="GO" id="GO:0003682">
    <property type="term" value="F:chromatin binding"/>
    <property type="evidence" value="ECO:0007669"/>
    <property type="project" value="TreeGrafter"/>
</dbReference>
<dbReference type="GO" id="GO:0031508">
    <property type="term" value="P:pericentric heterochromatin formation"/>
    <property type="evidence" value="ECO:0007669"/>
    <property type="project" value="TreeGrafter"/>
</dbReference>
<dbReference type="InterPro" id="IPR001650">
    <property type="entry name" value="Helicase_C-like"/>
</dbReference>
<dbReference type="Gene3D" id="3.40.50.10810">
    <property type="entry name" value="Tandem AAA-ATPase domain"/>
    <property type="match status" value="1"/>
</dbReference>
<feature type="compositionally biased region" description="Polar residues" evidence="2">
    <location>
        <begin position="221"/>
        <end position="238"/>
    </location>
</feature>
<name>A0AAD9KUY6_RIDPI</name>
<accession>A0AAD9KUY6</accession>
<feature type="domain" description="Helicase C-terminal" evidence="4">
    <location>
        <begin position="853"/>
        <end position="1038"/>
    </location>
</feature>
<dbReference type="GO" id="GO:0005634">
    <property type="term" value="C:nucleus"/>
    <property type="evidence" value="ECO:0007669"/>
    <property type="project" value="TreeGrafter"/>
</dbReference>
<dbReference type="InterPro" id="IPR049730">
    <property type="entry name" value="SNF2/RAD54-like_C"/>
</dbReference>
<evidence type="ECO:0000256" key="1">
    <source>
        <dbReference type="ARBA" id="ARBA00022801"/>
    </source>
</evidence>
<feature type="compositionally biased region" description="Polar residues" evidence="2">
    <location>
        <begin position="251"/>
        <end position="261"/>
    </location>
</feature>
<feature type="compositionally biased region" description="Basic and acidic residues" evidence="2">
    <location>
        <begin position="24"/>
        <end position="41"/>
    </location>
</feature>
<reference evidence="5" key="1">
    <citation type="journal article" date="2023" name="Mol. Biol. Evol.">
        <title>Third-Generation Sequencing Reveals the Adaptive Role of the Epigenome in Three Deep-Sea Polychaetes.</title>
        <authorList>
            <person name="Perez M."/>
            <person name="Aroh O."/>
            <person name="Sun Y."/>
            <person name="Lan Y."/>
            <person name="Juniper S.K."/>
            <person name="Young C.R."/>
            <person name="Angers B."/>
            <person name="Qian P.Y."/>
        </authorList>
    </citation>
    <scope>NUCLEOTIDE SEQUENCE</scope>
    <source>
        <strain evidence="5">R07B-5</strain>
    </source>
</reference>
<feature type="compositionally biased region" description="Polar residues" evidence="2">
    <location>
        <begin position="13"/>
        <end position="23"/>
    </location>
</feature>
<dbReference type="GO" id="GO:0005721">
    <property type="term" value="C:pericentric heterochromatin"/>
    <property type="evidence" value="ECO:0007669"/>
    <property type="project" value="TreeGrafter"/>
</dbReference>
<dbReference type="Proteomes" id="UP001209878">
    <property type="component" value="Unassembled WGS sequence"/>
</dbReference>
<dbReference type="EMBL" id="JAODUO010000567">
    <property type="protein sequence ID" value="KAK2178002.1"/>
    <property type="molecule type" value="Genomic_DNA"/>
</dbReference>
<feature type="region of interest" description="Disordered" evidence="2">
    <location>
        <begin position="251"/>
        <end position="367"/>
    </location>
</feature>
<dbReference type="SUPFAM" id="SSF52540">
    <property type="entry name" value="P-loop containing nucleoside triphosphate hydrolases"/>
    <property type="match status" value="3"/>
</dbReference>
<feature type="compositionally biased region" description="Basic and acidic residues" evidence="2">
    <location>
        <begin position="340"/>
        <end position="356"/>
    </location>
</feature>
<dbReference type="SMART" id="SM00487">
    <property type="entry name" value="DEXDc"/>
    <property type="match status" value="1"/>
</dbReference>
<dbReference type="SMART" id="SM00490">
    <property type="entry name" value="HELICc"/>
    <property type="match status" value="1"/>
</dbReference>
<feature type="compositionally biased region" description="Polar residues" evidence="2">
    <location>
        <begin position="321"/>
        <end position="336"/>
    </location>
</feature>
<feature type="compositionally biased region" description="Basic and acidic residues" evidence="2">
    <location>
        <begin position="289"/>
        <end position="304"/>
    </location>
</feature>
<evidence type="ECO:0000256" key="2">
    <source>
        <dbReference type="SAM" id="MobiDB-lite"/>
    </source>
</evidence>
<dbReference type="PROSITE" id="PS51194">
    <property type="entry name" value="HELICASE_CTER"/>
    <property type="match status" value="1"/>
</dbReference>
<dbReference type="Pfam" id="PF00271">
    <property type="entry name" value="Helicase_C"/>
    <property type="match status" value="1"/>
</dbReference>